<proteinExistence type="predicted"/>
<dbReference type="PANTHER" id="PTHR11731:SF192">
    <property type="entry name" value="IP17501P"/>
    <property type="match status" value="1"/>
</dbReference>
<keyword evidence="3" id="KW-1185">Reference proteome</keyword>
<dbReference type="OrthoDB" id="16520at2759"/>
<evidence type="ECO:0000259" key="1">
    <source>
        <dbReference type="Pfam" id="PF00930"/>
    </source>
</evidence>
<dbReference type="Gene3D" id="2.140.10.30">
    <property type="entry name" value="Dipeptidylpeptidase IV, N-terminal domain"/>
    <property type="match status" value="1"/>
</dbReference>
<dbReference type="EMBL" id="LJIG01016035">
    <property type="protein sequence ID" value="KRT81810.1"/>
    <property type="molecule type" value="Genomic_DNA"/>
</dbReference>
<comment type="caution">
    <text evidence="2">The sequence shown here is derived from an EMBL/GenBank/DDBJ whole genome shotgun (WGS) entry which is preliminary data.</text>
</comment>
<dbReference type="Pfam" id="PF00930">
    <property type="entry name" value="DPPIV_N"/>
    <property type="match status" value="1"/>
</dbReference>
<evidence type="ECO:0000313" key="3">
    <source>
        <dbReference type="Proteomes" id="UP000051574"/>
    </source>
</evidence>
<organism evidence="2 3">
    <name type="scientific">Oryctes borbonicus</name>
    <dbReference type="NCBI Taxonomy" id="1629725"/>
    <lineage>
        <taxon>Eukaryota</taxon>
        <taxon>Metazoa</taxon>
        <taxon>Ecdysozoa</taxon>
        <taxon>Arthropoda</taxon>
        <taxon>Hexapoda</taxon>
        <taxon>Insecta</taxon>
        <taxon>Pterygota</taxon>
        <taxon>Neoptera</taxon>
        <taxon>Endopterygota</taxon>
        <taxon>Coleoptera</taxon>
        <taxon>Polyphaga</taxon>
        <taxon>Scarabaeiformia</taxon>
        <taxon>Scarabaeidae</taxon>
        <taxon>Dynastinae</taxon>
        <taxon>Oryctes</taxon>
    </lineage>
</organism>
<accession>A0A0T6B3A2</accession>
<dbReference type="AlphaFoldDB" id="A0A0T6B3A2"/>
<feature type="domain" description="Dipeptidylpeptidase IV N-terminal" evidence="1">
    <location>
        <begin position="1"/>
        <end position="153"/>
    </location>
</feature>
<feature type="non-terminal residue" evidence="2">
    <location>
        <position position="154"/>
    </location>
</feature>
<dbReference type="SUPFAM" id="SSF82171">
    <property type="entry name" value="DPP6 N-terminal domain-like"/>
    <property type="match status" value="1"/>
</dbReference>
<dbReference type="GO" id="GO:0005886">
    <property type="term" value="C:plasma membrane"/>
    <property type="evidence" value="ECO:0007669"/>
    <property type="project" value="TreeGrafter"/>
</dbReference>
<gene>
    <name evidence="2" type="ORF">AMK59_5064</name>
</gene>
<reference evidence="2 3" key="1">
    <citation type="submission" date="2015-09" db="EMBL/GenBank/DDBJ databases">
        <title>Draft genome of the scarab beetle Oryctes borbonicus.</title>
        <authorList>
            <person name="Meyer J.M."/>
            <person name="Markov G.V."/>
            <person name="Baskaran P."/>
            <person name="Herrmann M."/>
            <person name="Sommer R.J."/>
            <person name="Roedelsperger C."/>
        </authorList>
    </citation>
    <scope>NUCLEOTIDE SEQUENCE [LARGE SCALE GENOMIC DNA]</scope>
    <source>
        <strain evidence="2">OB123</strain>
        <tissue evidence="2">Whole animal</tissue>
    </source>
</reference>
<dbReference type="GO" id="GO:0008239">
    <property type="term" value="F:dipeptidyl-peptidase activity"/>
    <property type="evidence" value="ECO:0007669"/>
    <property type="project" value="TreeGrafter"/>
</dbReference>
<dbReference type="Proteomes" id="UP000051574">
    <property type="component" value="Unassembled WGS sequence"/>
</dbReference>
<protein>
    <recommendedName>
        <fullName evidence="1">Dipeptidylpeptidase IV N-terminal domain-containing protein</fullName>
    </recommendedName>
</protein>
<name>A0A0T6B3A2_9SCAR</name>
<evidence type="ECO:0000313" key="2">
    <source>
        <dbReference type="EMBL" id="KRT81810.1"/>
    </source>
</evidence>
<dbReference type="InterPro" id="IPR002469">
    <property type="entry name" value="Peptidase_S9B_N"/>
</dbReference>
<sequence>MNRVQNEAYLTAYDATSAATASNYQIIKHLKQEGGWLDLFTPPTFSNDGSQLLLILSQSQGTEAGSYRHIVRFNRVQDSPVIPLTSGKFVVTEILGWKDNMIYYLANTEEDAAVQHVYSLSTNNGSSTCLSCDVKTDLRKEECLYNSAKFSTDY</sequence>
<dbReference type="GO" id="GO:0006508">
    <property type="term" value="P:proteolysis"/>
    <property type="evidence" value="ECO:0007669"/>
    <property type="project" value="InterPro"/>
</dbReference>
<dbReference type="InterPro" id="IPR050278">
    <property type="entry name" value="Serine_Prot_S9B/DPPIV"/>
</dbReference>
<dbReference type="PANTHER" id="PTHR11731">
    <property type="entry name" value="PROTEASE FAMILY S9B,C DIPEPTIDYL-PEPTIDASE IV-RELATED"/>
    <property type="match status" value="1"/>
</dbReference>